<organism evidence="4">
    <name type="scientific">marine metagenome</name>
    <dbReference type="NCBI Taxonomy" id="408172"/>
    <lineage>
        <taxon>unclassified sequences</taxon>
        <taxon>metagenomes</taxon>
        <taxon>ecological metagenomes</taxon>
    </lineage>
</organism>
<dbReference type="EMBL" id="UINC01145687">
    <property type="protein sequence ID" value="SVD35973.1"/>
    <property type="molecule type" value="Genomic_DNA"/>
</dbReference>
<protein>
    <recommendedName>
        <fullName evidence="5">Peptidase M20 dimerisation domain-containing protein</fullName>
    </recommendedName>
</protein>
<dbReference type="Pfam" id="PF01546">
    <property type="entry name" value="Peptidase_M20"/>
    <property type="match status" value="1"/>
</dbReference>
<dbReference type="PANTHER" id="PTHR43270:SF8">
    <property type="entry name" value="DI- AND TRIPEPTIDASE DUG2-RELATED"/>
    <property type="match status" value="1"/>
</dbReference>
<dbReference type="GO" id="GO:0046872">
    <property type="term" value="F:metal ion binding"/>
    <property type="evidence" value="ECO:0007669"/>
    <property type="project" value="UniProtKB-KW"/>
</dbReference>
<reference evidence="4" key="1">
    <citation type="submission" date="2018-05" db="EMBL/GenBank/DDBJ databases">
        <authorList>
            <person name="Lanie J.A."/>
            <person name="Ng W.-L."/>
            <person name="Kazmierczak K.M."/>
            <person name="Andrzejewski T.M."/>
            <person name="Davidsen T.M."/>
            <person name="Wayne K.J."/>
            <person name="Tettelin H."/>
            <person name="Glass J.I."/>
            <person name="Rusch D."/>
            <person name="Podicherti R."/>
            <person name="Tsui H.-C.T."/>
            <person name="Winkler M.E."/>
        </authorList>
    </citation>
    <scope>NUCLEOTIDE SEQUENCE</scope>
</reference>
<dbReference type="InterPro" id="IPR002933">
    <property type="entry name" value="Peptidase_M20"/>
</dbReference>
<sequence length="245" mass="27282">MKPEQLAHTAHEQIQPGTGLVQEHLEVLKEMVGIDSRSFNVNEFPGDRQTPTDMKEILQSAENYLRRIGFSHIQVNRSPTGEELPYPILMAEIPVSKEKPTVLCYAHLDKQPYMDNEKFEKWGGVPPTKLRWNAEGTRAYGRGAADDLSGVISIGLTVDSILKALGFDAKNPSNEILNKMPCNIKIIFETEEECGSHSLIEQIQQNREFFNLIDCVIITDVVNPATGVPGLITSLRGIIQVEATV</sequence>
<evidence type="ECO:0000313" key="4">
    <source>
        <dbReference type="EMBL" id="SVD35973.1"/>
    </source>
</evidence>
<keyword evidence="3" id="KW-0378">Hydrolase</keyword>
<evidence type="ECO:0008006" key="5">
    <source>
        <dbReference type="Google" id="ProtNLM"/>
    </source>
</evidence>
<evidence type="ECO:0000256" key="2">
    <source>
        <dbReference type="ARBA" id="ARBA00022723"/>
    </source>
</evidence>
<evidence type="ECO:0000256" key="3">
    <source>
        <dbReference type="ARBA" id="ARBA00022801"/>
    </source>
</evidence>
<proteinExistence type="predicted"/>
<keyword evidence="2" id="KW-0479">Metal-binding</keyword>
<evidence type="ECO:0000256" key="1">
    <source>
        <dbReference type="ARBA" id="ARBA00022670"/>
    </source>
</evidence>
<dbReference type="GO" id="GO:0006508">
    <property type="term" value="P:proteolysis"/>
    <property type="evidence" value="ECO:0007669"/>
    <property type="project" value="UniProtKB-KW"/>
</dbReference>
<dbReference type="SUPFAM" id="SSF53187">
    <property type="entry name" value="Zn-dependent exopeptidases"/>
    <property type="match status" value="1"/>
</dbReference>
<name>A0A382UNX4_9ZZZZ</name>
<accession>A0A382UNX4</accession>
<gene>
    <name evidence="4" type="ORF">METZ01_LOCUS388827</name>
</gene>
<feature type="non-terminal residue" evidence="4">
    <location>
        <position position="245"/>
    </location>
</feature>
<dbReference type="GO" id="GO:0008233">
    <property type="term" value="F:peptidase activity"/>
    <property type="evidence" value="ECO:0007669"/>
    <property type="project" value="UniProtKB-KW"/>
</dbReference>
<keyword evidence="1" id="KW-0645">Protease</keyword>
<dbReference type="PANTHER" id="PTHR43270">
    <property type="entry name" value="BETA-ALA-HIS DIPEPTIDASE"/>
    <property type="match status" value="1"/>
</dbReference>
<dbReference type="AlphaFoldDB" id="A0A382UNX4"/>
<dbReference type="InterPro" id="IPR051458">
    <property type="entry name" value="Cyt/Met_Dipeptidase"/>
</dbReference>
<dbReference type="Gene3D" id="3.40.630.10">
    <property type="entry name" value="Zn peptidases"/>
    <property type="match status" value="1"/>
</dbReference>